<reference evidence="3" key="1">
    <citation type="submission" date="2023-07" db="EMBL/GenBank/DDBJ databases">
        <authorList>
            <person name="Kim M.K."/>
        </authorList>
    </citation>
    <scope>NUCLEOTIDE SEQUENCE</scope>
    <source>
        <strain evidence="3">ASUV-10-1</strain>
    </source>
</reference>
<keyword evidence="2" id="KW-0472">Membrane</keyword>
<comment type="caution">
    <text evidence="3">The sequence shown here is derived from an EMBL/GenBank/DDBJ whole genome shotgun (WGS) entry which is preliminary data.</text>
</comment>
<proteinExistence type="predicted"/>
<dbReference type="Pfam" id="PF03929">
    <property type="entry name" value="PepSY_TM"/>
    <property type="match status" value="1"/>
</dbReference>
<feature type="transmembrane region" description="Helical" evidence="2">
    <location>
        <begin position="12"/>
        <end position="35"/>
    </location>
</feature>
<feature type="transmembrane region" description="Helical" evidence="2">
    <location>
        <begin position="181"/>
        <end position="204"/>
    </location>
</feature>
<dbReference type="PANTHER" id="PTHR34219">
    <property type="entry name" value="IRON-REGULATED INNER MEMBRANE PROTEIN-RELATED"/>
    <property type="match status" value="1"/>
</dbReference>
<evidence type="ECO:0000313" key="4">
    <source>
        <dbReference type="Proteomes" id="UP001176429"/>
    </source>
</evidence>
<gene>
    <name evidence="3" type="ORF">Q5H93_13510</name>
</gene>
<name>A0ABT9BD93_9BACT</name>
<dbReference type="EMBL" id="JAUQSY010000008">
    <property type="protein sequence ID" value="MDO7875755.1"/>
    <property type="molecule type" value="Genomic_DNA"/>
</dbReference>
<evidence type="ECO:0000256" key="1">
    <source>
        <dbReference type="SAM" id="MobiDB-lite"/>
    </source>
</evidence>
<sequence length="414" mass="44415">MTPLKATIRTIHLWLGLATGLVLVFVCLTGCILAFEKEIEQSWHAERYFVAPATTAPLPLAQLVAAVQAAKPKAKIGGLKVYADPTRTVEISLAGGLGGKGGAGRGRPTAESPRGERLERAAGPEGPGKGKGKGGKGDAGPRLFVNPYTAAITGELNPRDNFFHTVEQLHRGLVAGPTGKLVMGINSLIFVVILTTGLVLWWPATRKALTPRLRIKWGSSWKRLNHDFHIVLGFYTAVFLLIMALTGVGMSFDWANKVLGAVTGTPLKRPEPPTSTPIGSAALAFSPDALLAWARQQAPQAQYYSLQLPKEPTGSIRVAMLPAGALTDNATDEVYLDQYSGRIISQQPYTGRNLAQRVRGLYKPIHTGAIFGLPSKVLALVVSLLGATFPITGTVMWLNRTRKSRKKQPALQPA</sequence>
<dbReference type="RefSeq" id="WP_305007073.1">
    <property type="nucleotide sequence ID" value="NZ_JAUQSY010000008.1"/>
</dbReference>
<keyword evidence="2" id="KW-1133">Transmembrane helix</keyword>
<dbReference type="InterPro" id="IPR005625">
    <property type="entry name" value="PepSY-ass_TM"/>
</dbReference>
<evidence type="ECO:0000313" key="3">
    <source>
        <dbReference type="EMBL" id="MDO7875755.1"/>
    </source>
</evidence>
<accession>A0ABT9BD93</accession>
<feature type="transmembrane region" description="Helical" evidence="2">
    <location>
        <begin position="230"/>
        <end position="252"/>
    </location>
</feature>
<evidence type="ECO:0000256" key="2">
    <source>
        <dbReference type="SAM" id="Phobius"/>
    </source>
</evidence>
<feature type="region of interest" description="Disordered" evidence="1">
    <location>
        <begin position="99"/>
        <end position="141"/>
    </location>
</feature>
<keyword evidence="4" id="KW-1185">Reference proteome</keyword>
<feature type="transmembrane region" description="Helical" evidence="2">
    <location>
        <begin position="377"/>
        <end position="398"/>
    </location>
</feature>
<protein>
    <submittedName>
        <fullName evidence="3">PepSY-associated TM helix domain-containing protein</fullName>
    </submittedName>
</protein>
<feature type="compositionally biased region" description="Basic and acidic residues" evidence="1">
    <location>
        <begin position="113"/>
        <end position="122"/>
    </location>
</feature>
<dbReference type="Proteomes" id="UP001176429">
    <property type="component" value="Unassembled WGS sequence"/>
</dbReference>
<dbReference type="PANTHER" id="PTHR34219:SF3">
    <property type="entry name" value="BLL7967 PROTEIN"/>
    <property type="match status" value="1"/>
</dbReference>
<organism evidence="3 4">
    <name type="scientific">Hymenobacter aranciens</name>
    <dbReference type="NCBI Taxonomy" id="3063996"/>
    <lineage>
        <taxon>Bacteria</taxon>
        <taxon>Pseudomonadati</taxon>
        <taxon>Bacteroidota</taxon>
        <taxon>Cytophagia</taxon>
        <taxon>Cytophagales</taxon>
        <taxon>Hymenobacteraceae</taxon>
        <taxon>Hymenobacter</taxon>
    </lineage>
</organism>
<keyword evidence="2" id="KW-0812">Transmembrane</keyword>